<keyword evidence="2" id="KW-0812">Transmembrane</keyword>
<feature type="compositionally biased region" description="Polar residues" evidence="1">
    <location>
        <begin position="186"/>
        <end position="200"/>
    </location>
</feature>
<dbReference type="Gramene" id="Solyc11g072670.1.1">
    <property type="protein sequence ID" value="Solyc11g072670.1.1"/>
    <property type="gene ID" value="Solyc11g072670.1"/>
</dbReference>
<reference evidence="3" key="2">
    <citation type="submission" date="2015-06" db="UniProtKB">
        <authorList>
            <consortium name="EnsemblPlants"/>
        </authorList>
    </citation>
    <scope>IDENTIFICATION</scope>
    <source>
        <strain evidence="3">cv. Heinz 1706</strain>
    </source>
</reference>
<evidence type="ECO:0000256" key="2">
    <source>
        <dbReference type="SAM" id="Phobius"/>
    </source>
</evidence>
<dbReference type="HOGENOM" id="CLU_1241936_0_0_1"/>
<accession>K4DAX4</accession>
<sequence>MALRISVVFHFVAPFLLIYLFVYYHIFVRMMTRQRITKEDFDLHLNRPHLDLSVPRSSPEKTEYETSLRKFNFRIPARSPSVSETSPLYQQADGTTFVSERKSNLKVNNGGTDMQPESLNHSPVHRGFLANPPSVSAKPLRYQQAKGTTFVPGRKLKLKVNNGGNDMQPESLDHSPVHRGILANPPSVSATPSPHQQAKGTTFVPGRKLNLKVKNGRSDMPDL</sequence>
<dbReference type="EnsemblPlants" id="Solyc11g072670.1.1">
    <property type="protein sequence ID" value="Solyc11g072670.1.1"/>
    <property type="gene ID" value="Solyc11g072670.1"/>
</dbReference>
<keyword evidence="4" id="KW-1185">Reference proteome</keyword>
<name>K4DAX4_SOLLC</name>
<reference evidence="3" key="1">
    <citation type="journal article" date="2012" name="Nature">
        <title>The tomato genome sequence provides insights into fleshy fruit evolution.</title>
        <authorList>
            <consortium name="Tomato Genome Consortium"/>
        </authorList>
    </citation>
    <scope>NUCLEOTIDE SEQUENCE [LARGE SCALE GENOMIC DNA]</scope>
    <source>
        <strain evidence="3">cv. Heinz 1706</strain>
    </source>
</reference>
<evidence type="ECO:0000256" key="1">
    <source>
        <dbReference type="SAM" id="MobiDB-lite"/>
    </source>
</evidence>
<feature type="region of interest" description="Disordered" evidence="1">
    <location>
        <begin position="182"/>
        <end position="201"/>
    </location>
</feature>
<dbReference type="OMA" id="NNGGTDM"/>
<dbReference type="PaxDb" id="4081-Solyc11g072670.1.1"/>
<protein>
    <submittedName>
        <fullName evidence="3">Uncharacterized protein</fullName>
    </submittedName>
</protein>
<evidence type="ECO:0000313" key="3">
    <source>
        <dbReference type="EnsemblPlants" id="Solyc11g072670.1.1"/>
    </source>
</evidence>
<dbReference type="InParanoid" id="K4DAX4"/>
<organism evidence="3">
    <name type="scientific">Solanum lycopersicum</name>
    <name type="common">Tomato</name>
    <name type="synonym">Lycopersicon esculentum</name>
    <dbReference type="NCBI Taxonomy" id="4081"/>
    <lineage>
        <taxon>Eukaryota</taxon>
        <taxon>Viridiplantae</taxon>
        <taxon>Streptophyta</taxon>
        <taxon>Embryophyta</taxon>
        <taxon>Tracheophyta</taxon>
        <taxon>Spermatophyta</taxon>
        <taxon>Magnoliopsida</taxon>
        <taxon>eudicotyledons</taxon>
        <taxon>Gunneridae</taxon>
        <taxon>Pentapetalae</taxon>
        <taxon>asterids</taxon>
        <taxon>lamiids</taxon>
        <taxon>Solanales</taxon>
        <taxon>Solanaceae</taxon>
        <taxon>Solanoideae</taxon>
        <taxon>Solaneae</taxon>
        <taxon>Solanum</taxon>
        <taxon>Solanum subgen. Lycopersicon</taxon>
    </lineage>
</organism>
<proteinExistence type="predicted"/>
<dbReference type="Proteomes" id="UP000004994">
    <property type="component" value="Chromosome 11"/>
</dbReference>
<keyword evidence="2" id="KW-0472">Membrane</keyword>
<evidence type="ECO:0000313" key="4">
    <source>
        <dbReference type="Proteomes" id="UP000004994"/>
    </source>
</evidence>
<feature type="transmembrane region" description="Helical" evidence="2">
    <location>
        <begin position="6"/>
        <end position="28"/>
    </location>
</feature>
<keyword evidence="2" id="KW-1133">Transmembrane helix</keyword>
<dbReference type="PhylomeDB" id="K4DAX4"/>
<dbReference type="AlphaFoldDB" id="K4DAX4"/>